<gene>
    <name evidence="3" type="primary">LOC106721854</name>
</gene>
<organism evidence="2 3">
    <name type="scientific">Alligator sinensis</name>
    <name type="common">Chinese alligator</name>
    <dbReference type="NCBI Taxonomy" id="38654"/>
    <lineage>
        <taxon>Eukaryota</taxon>
        <taxon>Metazoa</taxon>
        <taxon>Chordata</taxon>
        <taxon>Craniata</taxon>
        <taxon>Vertebrata</taxon>
        <taxon>Euteleostomi</taxon>
        <taxon>Archelosauria</taxon>
        <taxon>Archosauria</taxon>
        <taxon>Crocodylia</taxon>
        <taxon>Alligatoridae</taxon>
        <taxon>Alligatorinae</taxon>
        <taxon>Alligator</taxon>
    </lineage>
</organism>
<protein>
    <submittedName>
        <fullName evidence="3">Uncharacterized protein LOC106721854 isoform X5</fullName>
    </submittedName>
</protein>
<dbReference type="Proteomes" id="UP000189705">
    <property type="component" value="Unplaced"/>
</dbReference>
<evidence type="ECO:0000313" key="2">
    <source>
        <dbReference type="Proteomes" id="UP000189705"/>
    </source>
</evidence>
<feature type="compositionally biased region" description="Basic and acidic residues" evidence="1">
    <location>
        <begin position="69"/>
        <end position="80"/>
    </location>
</feature>
<evidence type="ECO:0000256" key="1">
    <source>
        <dbReference type="SAM" id="MobiDB-lite"/>
    </source>
</evidence>
<sequence>MHLAYLSLLINTHDSKQSDKCSDYIERLAHKYMQNCTVESSTESESETNSEDLPGLLPKGFSKKTKGTKLQDEELMEELKSPCSSPEHIWEES</sequence>
<feature type="region of interest" description="Disordered" evidence="1">
    <location>
        <begin position="37"/>
        <end position="93"/>
    </location>
</feature>
<reference evidence="3" key="1">
    <citation type="submission" date="2025-08" db="UniProtKB">
        <authorList>
            <consortium name="RefSeq"/>
        </authorList>
    </citation>
    <scope>IDENTIFICATION</scope>
</reference>
<proteinExistence type="predicted"/>
<dbReference type="AlphaFoldDB" id="A0A1U8CU54"/>
<name>A0A1U8CU54_ALLSI</name>
<dbReference type="RefSeq" id="XP_014372582.1">
    <property type="nucleotide sequence ID" value="XM_014517096.2"/>
</dbReference>
<dbReference type="GeneID" id="106721854"/>
<keyword evidence="2" id="KW-1185">Reference proteome</keyword>
<evidence type="ECO:0000313" key="3">
    <source>
        <dbReference type="RefSeq" id="XP_014372582.1"/>
    </source>
</evidence>
<accession>A0A1U8CU54</accession>